<dbReference type="Pfam" id="PF07963">
    <property type="entry name" value="N_methyl"/>
    <property type="match status" value="1"/>
</dbReference>
<reference evidence="2 3" key="1">
    <citation type="submission" date="2013-02" db="EMBL/GenBank/DDBJ databases">
        <title>The Genome Sequence of Acinetobacter sp. NIPH 809.</title>
        <authorList>
            <consortium name="The Broad Institute Genome Sequencing Platform"/>
            <consortium name="The Broad Institute Genome Sequencing Center for Infectious Disease"/>
            <person name="Cerqueira G."/>
            <person name="Feldgarden M."/>
            <person name="Courvalin P."/>
            <person name="Perichon B."/>
            <person name="Grillot-Courvalin C."/>
            <person name="Clermont D."/>
            <person name="Rocha E."/>
            <person name="Yoon E.-J."/>
            <person name="Nemec A."/>
            <person name="Walker B."/>
            <person name="Young S.K."/>
            <person name="Zeng Q."/>
            <person name="Gargeya S."/>
            <person name="Fitzgerald M."/>
            <person name="Haas B."/>
            <person name="Abouelleil A."/>
            <person name="Alvarado L."/>
            <person name="Arachchi H.M."/>
            <person name="Berlin A.M."/>
            <person name="Chapman S.B."/>
            <person name="Dewar J."/>
            <person name="Goldberg J."/>
            <person name="Griggs A."/>
            <person name="Gujja S."/>
            <person name="Hansen M."/>
            <person name="Howarth C."/>
            <person name="Imamovic A."/>
            <person name="Larimer J."/>
            <person name="McCowan C."/>
            <person name="Murphy C."/>
            <person name="Neiman D."/>
            <person name="Pearson M."/>
            <person name="Priest M."/>
            <person name="Roberts A."/>
            <person name="Saif S."/>
            <person name="Shea T."/>
            <person name="Sisk P."/>
            <person name="Sykes S."/>
            <person name="Wortman J."/>
            <person name="Nusbaum C."/>
            <person name="Birren B."/>
        </authorList>
    </citation>
    <scope>NUCLEOTIDE SEQUENCE [LARGE SCALE GENOMIC DNA]</scope>
    <source>
        <strain evidence="2 3">NIPH 809</strain>
    </source>
</reference>
<dbReference type="Gene3D" id="3.30.700.10">
    <property type="entry name" value="Glycoprotein, Type 4 Pilin"/>
    <property type="match status" value="1"/>
</dbReference>
<proteinExistence type="predicted"/>
<keyword evidence="1" id="KW-0812">Transmembrane</keyword>
<protein>
    <recommendedName>
        <fullName evidence="4">Pilus assembly protein PilE</fullName>
    </recommendedName>
</protein>
<dbReference type="SUPFAM" id="SSF54523">
    <property type="entry name" value="Pili subunits"/>
    <property type="match status" value="1"/>
</dbReference>
<dbReference type="Pfam" id="PF16732">
    <property type="entry name" value="ComP_DUS"/>
    <property type="match status" value="1"/>
</dbReference>
<feature type="transmembrane region" description="Helical" evidence="1">
    <location>
        <begin position="7"/>
        <end position="28"/>
    </location>
</feature>
<dbReference type="InterPro" id="IPR012902">
    <property type="entry name" value="N_methyl_site"/>
</dbReference>
<sequence>MRNIRNGFTLIELMIVVAIIGIIAAVAYPSYLQYGQRAKRADVQAEMINIAQIMQARKLAYNSYLNTDTSKNTITAIYGSSVSPKQGTPLYDLAFNTLTASTWVLTAIPKTGTPQAGNGVICLNDQGQKDWSKSSSTAAACIARLSNISTWDGR</sequence>
<accession>A0ABN0J9N1</accession>
<gene>
    <name evidence="2" type="ORF">F993_03790</name>
</gene>
<dbReference type="NCBIfam" id="TIGR02532">
    <property type="entry name" value="IV_pilin_GFxxxE"/>
    <property type="match status" value="1"/>
</dbReference>
<evidence type="ECO:0000313" key="3">
    <source>
        <dbReference type="Proteomes" id="UP000013034"/>
    </source>
</evidence>
<dbReference type="Proteomes" id="UP000013034">
    <property type="component" value="Unassembled WGS sequence"/>
</dbReference>
<keyword evidence="1" id="KW-1133">Transmembrane helix</keyword>
<evidence type="ECO:0008006" key="4">
    <source>
        <dbReference type="Google" id="ProtNLM"/>
    </source>
</evidence>
<dbReference type="InterPro" id="IPR045584">
    <property type="entry name" value="Pilin-like"/>
</dbReference>
<keyword evidence="1" id="KW-0472">Membrane</keyword>
<keyword evidence="3" id="KW-1185">Reference proteome</keyword>
<evidence type="ECO:0000256" key="1">
    <source>
        <dbReference type="SAM" id="Phobius"/>
    </source>
</evidence>
<evidence type="ECO:0000313" key="2">
    <source>
        <dbReference type="EMBL" id="ENU21861.1"/>
    </source>
</evidence>
<dbReference type="EMBL" id="APOI01000030">
    <property type="protein sequence ID" value="ENU21861.1"/>
    <property type="molecule type" value="Genomic_DNA"/>
</dbReference>
<dbReference type="PANTHER" id="PTHR30093:SF47">
    <property type="entry name" value="TYPE IV PILUS NON-CORE MINOR PILIN PILE"/>
    <property type="match status" value="1"/>
</dbReference>
<dbReference type="PANTHER" id="PTHR30093">
    <property type="entry name" value="GENERAL SECRETION PATHWAY PROTEIN G"/>
    <property type="match status" value="1"/>
</dbReference>
<organism evidence="2 3">
    <name type="scientific">Acinetobacter proteolyticus</name>
    <dbReference type="NCBI Taxonomy" id="1776741"/>
    <lineage>
        <taxon>Bacteria</taxon>
        <taxon>Pseudomonadati</taxon>
        <taxon>Pseudomonadota</taxon>
        <taxon>Gammaproteobacteria</taxon>
        <taxon>Moraxellales</taxon>
        <taxon>Moraxellaceae</taxon>
        <taxon>Acinetobacter</taxon>
    </lineage>
</organism>
<name>A0ABN0J9N1_9GAMM</name>
<comment type="caution">
    <text evidence="2">The sequence shown here is derived from an EMBL/GenBank/DDBJ whole genome shotgun (WGS) entry which is preliminary data.</text>
</comment>
<dbReference type="InterPro" id="IPR031982">
    <property type="entry name" value="PilE-like"/>
</dbReference>